<dbReference type="InterPro" id="IPR013538">
    <property type="entry name" value="ASHA1/2-like_C"/>
</dbReference>
<comment type="caution">
    <text evidence="3">The sequence shown here is derived from an EMBL/GenBank/DDBJ whole genome shotgun (WGS) entry which is preliminary data.</text>
</comment>
<feature type="domain" description="Activator of Hsp90 ATPase homologue 1/2-like C-terminal" evidence="2">
    <location>
        <begin position="32"/>
        <end position="146"/>
    </location>
</feature>
<protein>
    <recommendedName>
        <fullName evidence="2">Activator of Hsp90 ATPase homologue 1/2-like C-terminal domain-containing protein</fullName>
    </recommendedName>
</protein>
<reference evidence="3 4" key="1">
    <citation type="submission" date="2016-10" db="EMBL/GenBank/DDBJ databases">
        <title>Genome sequence of Streptomyces gilvigriseus MUSC 26.</title>
        <authorList>
            <person name="Lee L.-H."/>
            <person name="Ser H.-L."/>
        </authorList>
    </citation>
    <scope>NUCLEOTIDE SEQUENCE [LARGE SCALE GENOMIC DNA]</scope>
    <source>
        <strain evidence="3 4">MUSC 26</strain>
    </source>
</reference>
<sequence>MAGTDHDRCHIQGSLHAAKGQGTVRIEGRFDTDLDDVWSALTEPDRLSRWLGEIHGDFRLGGELRARYYASGWEGTLRVNACEPHRRLHLVPAEDKATDDNGTEVTLHPDGHQTILVLIQHGVPLDLIAAFGTGNQTHVEDLAAHLAGRGRTDPDKMWAELFPGYENLAAALEQPSA</sequence>
<evidence type="ECO:0000259" key="2">
    <source>
        <dbReference type="Pfam" id="PF08327"/>
    </source>
</evidence>
<organism evidence="3 4">
    <name type="scientific">Mangrovactinospora gilvigrisea</name>
    <dbReference type="NCBI Taxonomy" id="1428644"/>
    <lineage>
        <taxon>Bacteria</taxon>
        <taxon>Bacillati</taxon>
        <taxon>Actinomycetota</taxon>
        <taxon>Actinomycetes</taxon>
        <taxon>Kitasatosporales</taxon>
        <taxon>Streptomycetaceae</taxon>
        <taxon>Mangrovactinospora</taxon>
    </lineage>
</organism>
<comment type="similarity">
    <text evidence="1">Belongs to the AHA1 family.</text>
</comment>
<evidence type="ECO:0000313" key="3">
    <source>
        <dbReference type="EMBL" id="OIV39439.1"/>
    </source>
</evidence>
<dbReference type="OrthoDB" id="8117292at2"/>
<proteinExistence type="inferred from homology"/>
<gene>
    <name evidence="3" type="ORF">BIV57_00975</name>
</gene>
<dbReference type="STRING" id="1428644.BIV57_00975"/>
<dbReference type="Gene3D" id="3.30.530.20">
    <property type="match status" value="1"/>
</dbReference>
<dbReference type="InterPro" id="IPR023393">
    <property type="entry name" value="START-like_dom_sf"/>
</dbReference>
<dbReference type="AlphaFoldDB" id="A0A1J7BL68"/>
<name>A0A1J7BL68_9ACTN</name>
<dbReference type="SUPFAM" id="SSF55961">
    <property type="entry name" value="Bet v1-like"/>
    <property type="match status" value="1"/>
</dbReference>
<dbReference type="EMBL" id="MLCF01000002">
    <property type="protein sequence ID" value="OIV39439.1"/>
    <property type="molecule type" value="Genomic_DNA"/>
</dbReference>
<keyword evidence="4" id="KW-1185">Reference proteome</keyword>
<evidence type="ECO:0000256" key="1">
    <source>
        <dbReference type="ARBA" id="ARBA00006817"/>
    </source>
</evidence>
<accession>A0A1J7BL68</accession>
<dbReference type="RefSeq" id="WP_071654642.1">
    <property type="nucleotide sequence ID" value="NZ_MLCF01000002.1"/>
</dbReference>
<dbReference type="Pfam" id="PF08327">
    <property type="entry name" value="AHSA1"/>
    <property type="match status" value="1"/>
</dbReference>
<evidence type="ECO:0000313" key="4">
    <source>
        <dbReference type="Proteomes" id="UP000243342"/>
    </source>
</evidence>
<dbReference type="Proteomes" id="UP000243342">
    <property type="component" value="Unassembled WGS sequence"/>
</dbReference>